<gene>
    <name evidence="5" type="ORF">HYC85_013791</name>
</gene>
<dbReference type="GO" id="GO:0000049">
    <property type="term" value="F:tRNA binding"/>
    <property type="evidence" value="ECO:0007669"/>
    <property type="project" value="UniProtKB-KW"/>
</dbReference>
<proteinExistence type="predicted"/>
<dbReference type="GO" id="GO:0017150">
    <property type="term" value="F:tRNA dihydrouridine synthase activity"/>
    <property type="evidence" value="ECO:0007669"/>
    <property type="project" value="InterPro"/>
</dbReference>
<protein>
    <recommendedName>
        <fullName evidence="4">DUS-like FMN-binding domain-containing protein</fullName>
    </recommendedName>
</protein>
<reference evidence="5 6" key="2">
    <citation type="submission" date="2020-07" db="EMBL/GenBank/DDBJ databases">
        <title>Genome assembly of wild tea tree DASZ reveals pedigree and selection history of tea varieties.</title>
        <authorList>
            <person name="Zhang W."/>
        </authorList>
    </citation>
    <scope>NUCLEOTIDE SEQUENCE [LARGE SCALE GENOMIC DNA]</scope>
    <source>
        <strain evidence="6">cv. G240</strain>
        <tissue evidence="5">Leaf</tissue>
    </source>
</reference>
<organism evidence="5 6">
    <name type="scientific">Camellia sinensis</name>
    <name type="common">Tea plant</name>
    <name type="synonym">Thea sinensis</name>
    <dbReference type="NCBI Taxonomy" id="4442"/>
    <lineage>
        <taxon>Eukaryota</taxon>
        <taxon>Viridiplantae</taxon>
        <taxon>Streptophyta</taxon>
        <taxon>Embryophyta</taxon>
        <taxon>Tracheophyta</taxon>
        <taxon>Spermatophyta</taxon>
        <taxon>Magnoliopsida</taxon>
        <taxon>eudicotyledons</taxon>
        <taxon>Gunneridae</taxon>
        <taxon>Pentapetalae</taxon>
        <taxon>asterids</taxon>
        <taxon>Ericales</taxon>
        <taxon>Theaceae</taxon>
        <taxon>Camellia</taxon>
    </lineage>
</organism>
<dbReference type="Proteomes" id="UP000593564">
    <property type="component" value="Unassembled WGS sequence"/>
</dbReference>
<evidence type="ECO:0000256" key="1">
    <source>
        <dbReference type="ARBA" id="ARBA00022555"/>
    </source>
</evidence>
<name>A0A7J7H7H9_CAMSI</name>
<dbReference type="Pfam" id="PF01207">
    <property type="entry name" value="Dus"/>
    <property type="match status" value="1"/>
</dbReference>
<evidence type="ECO:0000313" key="6">
    <source>
        <dbReference type="Proteomes" id="UP000593564"/>
    </source>
</evidence>
<keyword evidence="6" id="KW-1185">Reference proteome</keyword>
<dbReference type="PANTHER" id="PTHR42907:SF1">
    <property type="entry name" value="FMN-LINKED OXIDOREDUCTASES SUPERFAMILY PROTEIN"/>
    <property type="match status" value="1"/>
</dbReference>
<dbReference type="EMBL" id="JACBKZ010000006">
    <property type="protein sequence ID" value="KAF5947834.1"/>
    <property type="molecule type" value="Genomic_DNA"/>
</dbReference>
<evidence type="ECO:0000256" key="2">
    <source>
        <dbReference type="ARBA" id="ARBA00022857"/>
    </source>
</evidence>
<feature type="domain" description="DUS-like FMN-binding" evidence="4">
    <location>
        <begin position="74"/>
        <end position="146"/>
    </location>
</feature>
<keyword evidence="2" id="KW-0521">NADP</keyword>
<evidence type="ECO:0000313" key="5">
    <source>
        <dbReference type="EMBL" id="KAF5947834.1"/>
    </source>
</evidence>
<dbReference type="InterPro" id="IPR004653">
    <property type="entry name" value="DusA"/>
</dbReference>
<accession>A0A7J7H7H9</accession>
<dbReference type="PANTHER" id="PTHR42907">
    <property type="entry name" value="FMN-LINKED OXIDOREDUCTASES SUPERFAMILY PROTEIN"/>
    <property type="match status" value="1"/>
</dbReference>
<evidence type="ECO:0000256" key="3">
    <source>
        <dbReference type="ARBA" id="ARBA00022884"/>
    </source>
</evidence>
<dbReference type="InterPro" id="IPR035587">
    <property type="entry name" value="DUS-like_FMN-bd"/>
</dbReference>
<keyword evidence="1" id="KW-0820">tRNA-binding</keyword>
<dbReference type="Gene3D" id="3.20.20.70">
    <property type="entry name" value="Aldolase class I"/>
    <property type="match status" value="1"/>
</dbReference>
<dbReference type="SUPFAM" id="SSF51395">
    <property type="entry name" value="FMN-linked oxidoreductases"/>
    <property type="match status" value="1"/>
</dbReference>
<comment type="caution">
    <text evidence="5">The sequence shown here is derived from an EMBL/GenBank/DDBJ whole genome shotgun (WGS) entry which is preliminary data.</text>
</comment>
<dbReference type="AlphaFoldDB" id="A0A7J7H7H9"/>
<reference evidence="6" key="1">
    <citation type="journal article" date="2020" name="Nat. Commun.">
        <title>Genome assembly of wild tea tree DASZ reveals pedigree and selection history of tea varieties.</title>
        <authorList>
            <person name="Zhang W."/>
            <person name="Zhang Y."/>
            <person name="Qiu H."/>
            <person name="Guo Y."/>
            <person name="Wan H."/>
            <person name="Zhang X."/>
            <person name="Scossa F."/>
            <person name="Alseekh S."/>
            <person name="Zhang Q."/>
            <person name="Wang P."/>
            <person name="Xu L."/>
            <person name="Schmidt M.H."/>
            <person name="Jia X."/>
            <person name="Li D."/>
            <person name="Zhu A."/>
            <person name="Guo F."/>
            <person name="Chen W."/>
            <person name="Ni D."/>
            <person name="Usadel B."/>
            <person name="Fernie A.R."/>
            <person name="Wen W."/>
        </authorList>
    </citation>
    <scope>NUCLEOTIDE SEQUENCE [LARGE SCALE GENOMIC DNA]</scope>
    <source>
        <strain evidence="6">cv. G240</strain>
    </source>
</reference>
<dbReference type="InterPro" id="IPR013785">
    <property type="entry name" value="Aldolase_TIM"/>
</dbReference>
<evidence type="ECO:0000259" key="4">
    <source>
        <dbReference type="Pfam" id="PF01207"/>
    </source>
</evidence>
<sequence length="211" mass="23635">MVLRASNLVFLVLTKSKQKRLTTIKPQLCCLLNLYRRTKFVDIITQIYNVLYTFISSLTFISGVNILDKFLAYTSEQHPVVLQIGGSNLEDLAKAAELANAYCYDEINFNQLRSCSSSSCGCPSPKVAGHGCFGVRLMLDPEWVCLSICSDIDVCFLQEKFVAEAMSVIAANSDAPVSVKCRIGVDDHDSYNELCKLLLFTLFFNIFKLRK</sequence>
<keyword evidence="3" id="KW-0694">RNA-binding</keyword>